<dbReference type="AlphaFoldDB" id="A0A2P2N9C6"/>
<organism evidence="1">
    <name type="scientific">Rhizophora mucronata</name>
    <name type="common">Asiatic mangrove</name>
    <dbReference type="NCBI Taxonomy" id="61149"/>
    <lineage>
        <taxon>Eukaryota</taxon>
        <taxon>Viridiplantae</taxon>
        <taxon>Streptophyta</taxon>
        <taxon>Embryophyta</taxon>
        <taxon>Tracheophyta</taxon>
        <taxon>Spermatophyta</taxon>
        <taxon>Magnoliopsida</taxon>
        <taxon>eudicotyledons</taxon>
        <taxon>Gunneridae</taxon>
        <taxon>Pentapetalae</taxon>
        <taxon>rosids</taxon>
        <taxon>fabids</taxon>
        <taxon>Malpighiales</taxon>
        <taxon>Rhizophoraceae</taxon>
        <taxon>Rhizophora</taxon>
    </lineage>
</organism>
<dbReference type="EMBL" id="GGEC01058590">
    <property type="protein sequence ID" value="MBX39074.1"/>
    <property type="molecule type" value="Transcribed_RNA"/>
</dbReference>
<evidence type="ECO:0000313" key="1">
    <source>
        <dbReference type="EMBL" id="MBX39074.1"/>
    </source>
</evidence>
<protein>
    <submittedName>
        <fullName evidence="1">Uncharacterized protein</fullName>
    </submittedName>
</protein>
<name>A0A2P2N9C6_RHIMU</name>
<sequence>MTFNLHMTNSHSNYCHVNFTNNFNTKVAIFCLVYGVGLFFSERADTVTSVVLSALVLDLLH</sequence>
<accession>A0A2P2N9C6</accession>
<reference evidence="1" key="1">
    <citation type="submission" date="2018-02" db="EMBL/GenBank/DDBJ databases">
        <title>Rhizophora mucronata_Transcriptome.</title>
        <authorList>
            <person name="Meera S.P."/>
            <person name="Sreeshan A."/>
            <person name="Augustine A."/>
        </authorList>
    </citation>
    <scope>NUCLEOTIDE SEQUENCE</scope>
    <source>
        <tissue evidence="1">Leaf</tissue>
    </source>
</reference>
<proteinExistence type="predicted"/>